<keyword evidence="11" id="KW-1185">Reference proteome</keyword>
<dbReference type="RefSeq" id="WP_052013297.1">
    <property type="nucleotide sequence ID" value="NZ_BAUV01000064.1"/>
</dbReference>
<comment type="subcellular location">
    <subcellularLocation>
        <location evidence="1 8">Cytoplasm</location>
    </subcellularLocation>
</comment>
<dbReference type="EC" id="6.3.4.19" evidence="8"/>
<dbReference type="GO" id="GO:0005524">
    <property type="term" value="F:ATP binding"/>
    <property type="evidence" value="ECO:0007669"/>
    <property type="project" value="UniProtKB-UniRule"/>
</dbReference>
<keyword evidence="3 8" id="KW-0436">Ligase</keyword>
<dbReference type="Pfam" id="PF01171">
    <property type="entry name" value="ATP_bind_3"/>
    <property type="match status" value="1"/>
</dbReference>
<evidence type="ECO:0000256" key="6">
    <source>
        <dbReference type="ARBA" id="ARBA00022840"/>
    </source>
</evidence>
<evidence type="ECO:0000313" key="11">
    <source>
        <dbReference type="Proteomes" id="UP000018896"/>
    </source>
</evidence>
<dbReference type="InterPro" id="IPR012796">
    <property type="entry name" value="Lysidine-tRNA-synth_C"/>
</dbReference>
<comment type="function">
    <text evidence="8">Ligates lysine onto the cytidine present at position 34 of the AUA codon-specific tRNA(Ile) that contains the anticodon CAU, in an ATP-dependent manner. Cytidine is converted to lysidine, thus changing the amino acid specificity of the tRNA from methionine to isoleucine.</text>
</comment>
<reference evidence="10 11" key="1">
    <citation type="journal article" date="2014" name="Genome Announc.">
        <title>Draft Genome Sequences of Three Alkaliphilic Bacillus Strains, Bacillus wakoensis JCM 9140T, Bacillus akibai JCM 9157T, and Bacillus hemicellulosilyticus JCM 9152T.</title>
        <authorList>
            <person name="Yuki M."/>
            <person name="Oshima K."/>
            <person name="Suda W."/>
            <person name="Oshida Y."/>
            <person name="Kitamura K."/>
            <person name="Iida T."/>
            <person name="Hattori M."/>
            <person name="Ohkuma M."/>
        </authorList>
    </citation>
    <scope>NUCLEOTIDE SEQUENCE [LARGE SCALE GENOMIC DNA]</scope>
    <source>
        <strain evidence="10 11">JCM 9157</strain>
    </source>
</reference>
<dbReference type="InterPro" id="IPR012094">
    <property type="entry name" value="tRNA_Ile_lys_synt"/>
</dbReference>
<keyword evidence="5 8" id="KW-0547">Nucleotide-binding</keyword>
<evidence type="ECO:0000313" key="10">
    <source>
        <dbReference type="EMBL" id="GAE37309.1"/>
    </source>
</evidence>
<evidence type="ECO:0000256" key="7">
    <source>
        <dbReference type="ARBA" id="ARBA00048539"/>
    </source>
</evidence>
<dbReference type="GO" id="GO:0005737">
    <property type="term" value="C:cytoplasm"/>
    <property type="evidence" value="ECO:0007669"/>
    <property type="project" value="UniProtKB-SubCell"/>
</dbReference>
<proteinExistence type="inferred from homology"/>
<comment type="domain">
    <text evidence="8">The N-terminal region contains the highly conserved SGGXDS motif, predicted to be a P-loop motif involved in ATP binding.</text>
</comment>
<dbReference type="eggNOG" id="COG0037">
    <property type="taxonomic scope" value="Bacteria"/>
</dbReference>
<keyword evidence="4 8" id="KW-0819">tRNA processing</keyword>
<dbReference type="SMART" id="SM00977">
    <property type="entry name" value="TilS_C"/>
    <property type="match status" value="1"/>
</dbReference>
<dbReference type="CDD" id="cd01992">
    <property type="entry name" value="TilS_N"/>
    <property type="match status" value="1"/>
</dbReference>
<dbReference type="GO" id="GO:0032267">
    <property type="term" value="F:tRNA(Ile)-lysidine synthase activity"/>
    <property type="evidence" value="ECO:0007669"/>
    <property type="project" value="UniProtKB-EC"/>
</dbReference>
<dbReference type="NCBIfam" id="TIGR02433">
    <property type="entry name" value="lysidine_TilS_C"/>
    <property type="match status" value="1"/>
</dbReference>
<sequence>MKADVLSFIQKHRLINRGDTVFVAVSGGPDSIALLHYLWSRKSVEEIEVIACHVNHQLRGQEADIDAMFVKEFCQKHDIDYLEKKVNVKEYAKEKQIGTQVAARELRYAWFAELLQTSNAKLATGHHGDDQVETMMMKMVRGIVPIHTYGIPIKRKLGNGLIIRPFLGITKAEIEQYCIEACIKPREDSSNHSRSYTRNRFRKEVMPLLKKENPNIHIHMQRQNEWGGDDETLLMQLAEDQLSNVLIKKSEQNVTISRTSLLNSSVALQRRVIHLILSYLYGENSPAITSIHIEQVLSILEHNKTSAELHLSNTLKVRRDYDLCHFSMGSMNRMEEQAQTLTIPGEVKFGDWTLTTSELENVHVNEGQHQLILDERIITQPLIIRGKQVHDRMECRGLEGTKKVSRLFIDRKISRQDRENWPLLVDGNGEVLWVPFVHKSKRAKVEAGCTKAIMVSCTRLKVD</sequence>
<dbReference type="InterPro" id="IPR011063">
    <property type="entry name" value="TilS/TtcA_N"/>
</dbReference>
<evidence type="ECO:0000256" key="4">
    <source>
        <dbReference type="ARBA" id="ARBA00022694"/>
    </source>
</evidence>
<dbReference type="Pfam" id="PF11734">
    <property type="entry name" value="TilS_C"/>
    <property type="match status" value="1"/>
</dbReference>
<name>W4R176_HALA3</name>
<evidence type="ECO:0000256" key="3">
    <source>
        <dbReference type="ARBA" id="ARBA00022598"/>
    </source>
</evidence>
<evidence type="ECO:0000256" key="8">
    <source>
        <dbReference type="HAMAP-Rule" id="MF_01161"/>
    </source>
</evidence>
<organism evidence="10 11">
    <name type="scientific">Halalkalibacter akibai (strain ATCC 43226 / DSM 21942 / CIP 109018 / JCM 9157 / 1139)</name>
    <name type="common">Bacillus akibai</name>
    <dbReference type="NCBI Taxonomy" id="1236973"/>
    <lineage>
        <taxon>Bacteria</taxon>
        <taxon>Bacillati</taxon>
        <taxon>Bacillota</taxon>
        <taxon>Bacilli</taxon>
        <taxon>Bacillales</taxon>
        <taxon>Bacillaceae</taxon>
        <taxon>Halalkalibacter</taxon>
    </lineage>
</organism>
<dbReference type="Gene3D" id="3.40.50.620">
    <property type="entry name" value="HUPs"/>
    <property type="match status" value="1"/>
</dbReference>
<dbReference type="InterPro" id="IPR012795">
    <property type="entry name" value="tRNA_Ile_lys_synt_N"/>
</dbReference>
<accession>W4R176</accession>
<dbReference type="SUPFAM" id="SSF82829">
    <property type="entry name" value="MesJ substrate recognition domain-like"/>
    <property type="match status" value="1"/>
</dbReference>
<dbReference type="SUPFAM" id="SSF52402">
    <property type="entry name" value="Adenine nucleotide alpha hydrolases-like"/>
    <property type="match status" value="1"/>
</dbReference>
<dbReference type="PANTHER" id="PTHR43033">
    <property type="entry name" value="TRNA(ILE)-LYSIDINE SYNTHASE-RELATED"/>
    <property type="match status" value="1"/>
</dbReference>
<protein>
    <recommendedName>
        <fullName evidence="8">tRNA(Ile)-lysidine synthase</fullName>
        <ecNumber evidence="8">6.3.4.19</ecNumber>
    </recommendedName>
    <alternativeName>
        <fullName evidence="8">tRNA(Ile)-2-lysyl-cytidine synthase</fullName>
    </alternativeName>
    <alternativeName>
        <fullName evidence="8">tRNA(Ile)-lysidine synthetase</fullName>
    </alternativeName>
</protein>
<dbReference type="Gene3D" id="3.30.465.60">
    <property type="match status" value="1"/>
</dbReference>
<comment type="similarity">
    <text evidence="8">Belongs to the tRNA(Ile)-lysidine synthase family.</text>
</comment>
<feature type="binding site" evidence="8">
    <location>
        <begin position="26"/>
        <end position="31"/>
    </location>
    <ligand>
        <name>ATP</name>
        <dbReference type="ChEBI" id="CHEBI:30616"/>
    </ligand>
</feature>
<dbReference type="Proteomes" id="UP000018896">
    <property type="component" value="Unassembled WGS sequence"/>
</dbReference>
<dbReference type="HAMAP" id="MF_01161">
    <property type="entry name" value="tRNA_Ile_lys_synt"/>
    <property type="match status" value="1"/>
</dbReference>
<dbReference type="NCBIfam" id="TIGR02432">
    <property type="entry name" value="lysidine_TilS_N"/>
    <property type="match status" value="1"/>
</dbReference>
<dbReference type="InterPro" id="IPR015262">
    <property type="entry name" value="tRNA_Ile_lys_synt_subst-bd"/>
</dbReference>
<dbReference type="PANTHER" id="PTHR43033:SF1">
    <property type="entry name" value="TRNA(ILE)-LYSIDINE SYNTHASE-RELATED"/>
    <property type="match status" value="1"/>
</dbReference>
<dbReference type="EMBL" id="BAUV01000064">
    <property type="protein sequence ID" value="GAE37309.1"/>
    <property type="molecule type" value="Genomic_DNA"/>
</dbReference>
<dbReference type="STRING" id="1236973.JCM9157_4583"/>
<dbReference type="SUPFAM" id="SSF56037">
    <property type="entry name" value="PheT/TilS domain"/>
    <property type="match status" value="1"/>
</dbReference>
<comment type="caution">
    <text evidence="10">The sequence shown here is derived from an EMBL/GenBank/DDBJ whole genome shotgun (WGS) entry which is preliminary data.</text>
</comment>
<comment type="catalytic activity">
    <reaction evidence="7 8">
        <text>cytidine(34) in tRNA(Ile2) + L-lysine + ATP = lysidine(34) in tRNA(Ile2) + AMP + diphosphate + H(+)</text>
        <dbReference type="Rhea" id="RHEA:43744"/>
        <dbReference type="Rhea" id="RHEA-COMP:10625"/>
        <dbReference type="Rhea" id="RHEA-COMP:10670"/>
        <dbReference type="ChEBI" id="CHEBI:15378"/>
        <dbReference type="ChEBI" id="CHEBI:30616"/>
        <dbReference type="ChEBI" id="CHEBI:32551"/>
        <dbReference type="ChEBI" id="CHEBI:33019"/>
        <dbReference type="ChEBI" id="CHEBI:82748"/>
        <dbReference type="ChEBI" id="CHEBI:83665"/>
        <dbReference type="ChEBI" id="CHEBI:456215"/>
        <dbReference type="EC" id="6.3.4.19"/>
    </reaction>
</comment>
<evidence type="ECO:0000259" key="9">
    <source>
        <dbReference type="SMART" id="SM00977"/>
    </source>
</evidence>
<evidence type="ECO:0000256" key="1">
    <source>
        <dbReference type="ARBA" id="ARBA00004496"/>
    </source>
</evidence>
<feature type="domain" description="Lysidine-tRNA(Ile) synthetase C-terminal" evidence="9">
    <location>
        <begin position="382"/>
        <end position="455"/>
    </location>
</feature>
<dbReference type="Pfam" id="PF09179">
    <property type="entry name" value="TilS"/>
    <property type="match status" value="1"/>
</dbReference>
<keyword evidence="2 8" id="KW-0963">Cytoplasm</keyword>
<evidence type="ECO:0000256" key="2">
    <source>
        <dbReference type="ARBA" id="ARBA00022490"/>
    </source>
</evidence>
<evidence type="ECO:0000256" key="5">
    <source>
        <dbReference type="ARBA" id="ARBA00022741"/>
    </source>
</evidence>
<dbReference type="AlphaFoldDB" id="W4R176"/>
<gene>
    <name evidence="8" type="primary">tilS</name>
    <name evidence="10" type="ORF">JCM9157_4583</name>
</gene>
<dbReference type="InterPro" id="IPR014729">
    <property type="entry name" value="Rossmann-like_a/b/a_fold"/>
</dbReference>
<dbReference type="GO" id="GO:0006400">
    <property type="term" value="P:tRNA modification"/>
    <property type="evidence" value="ECO:0007669"/>
    <property type="project" value="UniProtKB-UniRule"/>
</dbReference>
<dbReference type="OrthoDB" id="9807403at2"/>
<keyword evidence="6 8" id="KW-0067">ATP-binding</keyword>